<dbReference type="Gene3D" id="1.10.30.10">
    <property type="entry name" value="High mobility group box domain"/>
    <property type="match status" value="1"/>
</dbReference>
<dbReference type="EMBL" id="CAJVPS010009914">
    <property type="protein sequence ID" value="CAG8654176.1"/>
    <property type="molecule type" value="Genomic_DNA"/>
</dbReference>
<keyword evidence="1" id="KW-0238">DNA-binding</keyword>
<feature type="domain" description="HMG box" evidence="2">
    <location>
        <begin position="39"/>
        <end position="106"/>
    </location>
</feature>
<feature type="non-terminal residue" evidence="3">
    <location>
        <position position="1"/>
    </location>
</feature>
<dbReference type="GO" id="GO:0003677">
    <property type="term" value="F:DNA binding"/>
    <property type="evidence" value="ECO:0007669"/>
    <property type="project" value="UniProtKB-UniRule"/>
</dbReference>
<dbReference type="InterPro" id="IPR009071">
    <property type="entry name" value="HMG_box_dom"/>
</dbReference>
<gene>
    <name evidence="3" type="ORF">ALEPTO_LOCUS10115</name>
</gene>
<dbReference type="InterPro" id="IPR036910">
    <property type="entry name" value="HMG_box_dom_sf"/>
</dbReference>
<evidence type="ECO:0000259" key="2">
    <source>
        <dbReference type="PROSITE" id="PS50118"/>
    </source>
</evidence>
<keyword evidence="4" id="KW-1185">Reference proteome</keyword>
<proteinExistence type="predicted"/>
<dbReference type="PROSITE" id="PS50118">
    <property type="entry name" value="HMG_BOX_2"/>
    <property type="match status" value="1"/>
</dbReference>
<dbReference type="CDD" id="cd01389">
    <property type="entry name" value="HMG-box_ROX1-like"/>
    <property type="match status" value="1"/>
</dbReference>
<reference evidence="3" key="1">
    <citation type="submission" date="2021-06" db="EMBL/GenBank/DDBJ databases">
        <authorList>
            <person name="Kallberg Y."/>
            <person name="Tangrot J."/>
            <person name="Rosling A."/>
        </authorList>
    </citation>
    <scope>NUCLEOTIDE SEQUENCE</scope>
    <source>
        <strain evidence="3">FL130A</strain>
    </source>
</reference>
<keyword evidence="1" id="KW-0539">Nucleus</keyword>
<feature type="DNA-binding region" description="HMG box" evidence="1">
    <location>
        <begin position="39"/>
        <end position="106"/>
    </location>
</feature>
<dbReference type="AlphaFoldDB" id="A0A9N9H3K6"/>
<comment type="caution">
    <text evidence="3">The sequence shown here is derived from an EMBL/GenBank/DDBJ whole genome shotgun (WGS) entry which is preliminary data.</text>
</comment>
<organism evidence="3 4">
    <name type="scientific">Ambispora leptoticha</name>
    <dbReference type="NCBI Taxonomy" id="144679"/>
    <lineage>
        <taxon>Eukaryota</taxon>
        <taxon>Fungi</taxon>
        <taxon>Fungi incertae sedis</taxon>
        <taxon>Mucoromycota</taxon>
        <taxon>Glomeromycotina</taxon>
        <taxon>Glomeromycetes</taxon>
        <taxon>Archaeosporales</taxon>
        <taxon>Ambisporaceae</taxon>
        <taxon>Ambispora</taxon>
    </lineage>
</organism>
<evidence type="ECO:0000313" key="3">
    <source>
        <dbReference type="EMBL" id="CAG8654176.1"/>
    </source>
</evidence>
<protein>
    <submittedName>
        <fullName evidence="3">4734_t:CDS:1</fullName>
    </submittedName>
</protein>
<name>A0A9N9H3K6_9GLOM</name>
<dbReference type="Proteomes" id="UP000789508">
    <property type="component" value="Unassembled WGS sequence"/>
</dbReference>
<dbReference type="OrthoDB" id="6247875at2759"/>
<dbReference type="SMART" id="SM00398">
    <property type="entry name" value="HMG"/>
    <property type="match status" value="1"/>
</dbReference>
<sequence>NAVALIKILNHQNVFPPLLNDPENLIPPEKITEDGTLQPRRPQNAFFIFRQNVIHEARRFKISNMRLISKAASIMWQNANKQDIEVYKQLAAQVSALHRQKYPSFKYASARSNIVFRRQSKSSPAKALNLAKEFDPSKGLNLPNEHSQDNPLLEFNNLELANNNQLDTKISIQNSFINHHPLSNLFFVEYDCMPPNMDFVNYPQASELSNFNTGFHEALR</sequence>
<dbReference type="GO" id="GO:0005634">
    <property type="term" value="C:nucleus"/>
    <property type="evidence" value="ECO:0007669"/>
    <property type="project" value="UniProtKB-UniRule"/>
</dbReference>
<evidence type="ECO:0000256" key="1">
    <source>
        <dbReference type="PROSITE-ProRule" id="PRU00267"/>
    </source>
</evidence>
<evidence type="ECO:0000313" key="4">
    <source>
        <dbReference type="Proteomes" id="UP000789508"/>
    </source>
</evidence>
<dbReference type="SUPFAM" id="SSF47095">
    <property type="entry name" value="HMG-box"/>
    <property type="match status" value="1"/>
</dbReference>
<accession>A0A9N9H3K6</accession>